<dbReference type="Gene3D" id="3.40.50.150">
    <property type="entry name" value="Vaccinia Virus protein VP39"/>
    <property type="match status" value="1"/>
</dbReference>
<dbReference type="InterPro" id="IPR036388">
    <property type="entry name" value="WH-like_DNA-bd_sf"/>
</dbReference>
<dbReference type="SUPFAM" id="SSF46785">
    <property type="entry name" value="Winged helix' DNA-binding domain"/>
    <property type="match status" value="1"/>
</dbReference>
<dbReference type="eggNOG" id="KOG3178">
    <property type="taxonomic scope" value="Eukaryota"/>
</dbReference>
<evidence type="ECO:0008006" key="3">
    <source>
        <dbReference type="Google" id="ProtNLM"/>
    </source>
</evidence>
<keyword evidence="2" id="KW-1185">Reference proteome</keyword>
<dbReference type="EMBL" id="DS027685">
    <property type="protein sequence ID" value="EAW24676.1"/>
    <property type="molecule type" value="Genomic_DNA"/>
</dbReference>
<gene>
    <name evidence="1" type="ORF">NFIA_101600</name>
</gene>
<dbReference type="InterPro" id="IPR029063">
    <property type="entry name" value="SAM-dependent_MTases_sf"/>
</dbReference>
<dbReference type="RefSeq" id="XP_001266573.1">
    <property type="nucleotide sequence ID" value="XM_001266572.1"/>
</dbReference>
<organism evidence="1 2">
    <name type="scientific">Neosartorya fischeri (strain ATCC 1020 / DSM 3700 / CBS 544.65 / FGSC A1164 / JCM 1740 / NRRL 181 / WB 181)</name>
    <name type="common">Aspergillus fischerianus</name>
    <dbReference type="NCBI Taxonomy" id="331117"/>
    <lineage>
        <taxon>Eukaryota</taxon>
        <taxon>Fungi</taxon>
        <taxon>Dikarya</taxon>
        <taxon>Ascomycota</taxon>
        <taxon>Pezizomycotina</taxon>
        <taxon>Eurotiomycetes</taxon>
        <taxon>Eurotiomycetidae</taxon>
        <taxon>Eurotiales</taxon>
        <taxon>Aspergillaceae</taxon>
        <taxon>Aspergillus</taxon>
        <taxon>Aspergillus subgen. Fumigati</taxon>
    </lineage>
</organism>
<sequence>MDDLAQLQSCSNELATAITSLASYAGSGNAQQAFNNQSPFEPEEVQRAKGNILAVATKLRTLICGPTDFLQHLASQVSEILACLRWLGEFQILACIPLMGSAPIKDIADLTNVPESRLRRIIRLTATAGFLREPERDHVAHTPLSASFFSNPSLLDAAMFLSESAAPTALQMPQTAQVKEKSSSPPSNGTPCDLVLPRGMEFHTACKRRPKLNRQWLAYLHHAAGLHTADDIAAVLTQLDWPKLTNGRDGICHAVSRVDHCHAQVGVSSWSTSIARRLAHFYPALHFTVQISDPAAAITQEEFHPRITATSRILGTRQTAAGAAVYILHLPFASSSPSAVMTELAVHLDVLRSRSGILLILTPRLLPQPGSLPDAEVEATARSRDLALWQMADEGEMEMLELLETIDTVRDSLGKLVVTSKLRSRNNLVVAVTVEYQRDLPS</sequence>
<dbReference type="InterPro" id="IPR036390">
    <property type="entry name" value="WH_DNA-bd_sf"/>
</dbReference>
<name>A1CVM4_NEOFI</name>
<dbReference type="OrthoDB" id="1606438at2759"/>
<dbReference type="KEGG" id="nfi:NFIA_101600"/>
<dbReference type="HOGENOM" id="CLU_005533_11_0_1"/>
<dbReference type="OMA" id="CSNELAT"/>
<dbReference type="STRING" id="331117.A1CVM4"/>
<dbReference type="PANTHER" id="PTHR43712">
    <property type="entry name" value="PUTATIVE (AFU_ORTHOLOGUE AFUA_4G14580)-RELATED"/>
    <property type="match status" value="1"/>
</dbReference>
<dbReference type="Proteomes" id="UP000006702">
    <property type="component" value="Unassembled WGS sequence"/>
</dbReference>
<protein>
    <recommendedName>
        <fullName evidence="3">O-methyltransferase</fullName>
    </recommendedName>
</protein>
<dbReference type="PANTHER" id="PTHR43712:SF15">
    <property type="entry name" value="MONODICTYPHENONE CLUSTER TRANSCRIPTIONAL COACTIVATOR MDPA"/>
    <property type="match status" value="1"/>
</dbReference>
<evidence type="ECO:0000313" key="2">
    <source>
        <dbReference type="Proteomes" id="UP000006702"/>
    </source>
</evidence>
<accession>A1CVM4</accession>
<reference evidence="2" key="1">
    <citation type="journal article" date="2008" name="PLoS Genet.">
        <title>Genomic islands in the pathogenic filamentous fungus Aspergillus fumigatus.</title>
        <authorList>
            <person name="Fedorova N.D."/>
            <person name="Khaldi N."/>
            <person name="Joardar V.S."/>
            <person name="Maiti R."/>
            <person name="Amedeo P."/>
            <person name="Anderson M.J."/>
            <person name="Crabtree J."/>
            <person name="Silva J.C."/>
            <person name="Badger J.H."/>
            <person name="Albarraq A."/>
            <person name="Angiuoli S."/>
            <person name="Bussey H."/>
            <person name="Bowyer P."/>
            <person name="Cotty P.J."/>
            <person name="Dyer P.S."/>
            <person name="Egan A."/>
            <person name="Galens K."/>
            <person name="Fraser-Liggett C.M."/>
            <person name="Haas B.J."/>
            <person name="Inman J.M."/>
            <person name="Kent R."/>
            <person name="Lemieux S."/>
            <person name="Malavazi I."/>
            <person name="Orvis J."/>
            <person name="Roemer T."/>
            <person name="Ronning C.M."/>
            <person name="Sundaram J.P."/>
            <person name="Sutton G."/>
            <person name="Turner G."/>
            <person name="Venter J.C."/>
            <person name="White O.R."/>
            <person name="Whitty B.R."/>
            <person name="Youngman P."/>
            <person name="Wolfe K.H."/>
            <person name="Goldman G.H."/>
            <person name="Wortman J.R."/>
            <person name="Jiang B."/>
            <person name="Denning D.W."/>
            <person name="Nierman W.C."/>
        </authorList>
    </citation>
    <scope>NUCLEOTIDE SEQUENCE [LARGE SCALE GENOMIC DNA]</scope>
    <source>
        <strain evidence="2">ATCC 1020 / DSM 3700 / CBS 544.65 / FGSC A1164 / JCM 1740 / NRRL 181 / WB 181</strain>
    </source>
</reference>
<dbReference type="Gene3D" id="1.10.10.10">
    <property type="entry name" value="Winged helix-like DNA-binding domain superfamily/Winged helix DNA-binding domain"/>
    <property type="match status" value="1"/>
</dbReference>
<evidence type="ECO:0000313" key="1">
    <source>
        <dbReference type="EMBL" id="EAW24676.1"/>
    </source>
</evidence>
<proteinExistence type="predicted"/>
<dbReference type="AlphaFoldDB" id="A1CVM4"/>
<dbReference type="VEuPathDB" id="FungiDB:NFIA_101600"/>
<dbReference type="GeneID" id="4594111"/>